<dbReference type="Pfam" id="PF04178">
    <property type="entry name" value="Got1"/>
    <property type="match status" value="1"/>
</dbReference>
<keyword evidence="8" id="KW-0333">Golgi apparatus</keyword>
<keyword evidence="3 8" id="KW-0812">Transmembrane</keyword>
<evidence type="ECO:0000313" key="9">
    <source>
        <dbReference type="EMBL" id="OAL68014.1"/>
    </source>
</evidence>
<keyword evidence="6 8" id="KW-0472">Membrane</keyword>
<sequence length="251" mass="27519">MASASFHDSLNSLGWSRRGETSAPAQSNTSTPFFSKIQSWNPLGSGRGGYVQLSPDNAASSAPLPAPSRREEEEAWFALSRWDRMLIFAACNVGALVCFAIYFILIMPLMLKPRKFAIFTLPHSDVAISIFNSMSRTSLIFVRVRARASTRWSSGSALFLASWAVLMGPVPYARHLTSGPRLPFTAAYFTSIALTLYFAVGLHSTILTLISSVCQLVALIWYLVSYFPMGNTGLRMVARVGTGRVAAWMSD</sequence>
<dbReference type="InterPro" id="IPR011691">
    <property type="entry name" value="Vesicle_transpt_SFT2"/>
</dbReference>
<gene>
    <name evidence="9" type="ORF">A7C99_0409</name>
</gene>
<dbReference type="Proteomes" id="UP000243015">
    <property type="component" value="Unassembled WGS sequence"/>
</dbReference>
<dbReference type="PANTHER" id="PTHR23137:SF36">
    <property type="entry name" value="VESICLE TRANSPORT PROTEIN SFT2C"/>
    <property type="match status" value="1"/>
</dbReference>
<evidence type="ECO:0000256" key="5">
    <source>
        <dbReference type="ARBA" id="ARBA00022989"/>
    </source>
</evidence>
<feature type="transmembrane region" description="Helical" evidence="8">
    <location>
        <begin position="85"/>
        <end position="105"/>
    </location>
</feature>
<dbReference type="GO" id="GO:0016192">
    <property type="term" value="P:vesicle-mediated transport"/>
    <property type="evidence" value="ECO:0007669"/>
    <property type="project" value="InterPro"/>
</dbReference>
<dbReference type="AlphaFoldDB" id="A0A178F7G5"/>
<evidence type="ECO:0000256" key="4">
    <source>
        <dbReference type="ARBA" id="ARBA00022927"/>
    </source>
</evidence>
<dbReference type="PANTHER" id="PTHR23137">
    <property type="entry name" value="VESICLE TRANSPORT PROTEIN-RELATED"/>
    <property type="match status" value="1"/>
</dbReference>
<dbReference type="GO" id="GO:0015031">
    <property type="term" value="P:protein transport"/>
    <property type="evidence" value="ECO:0007669"/>
    <property type="project" value="UniProtKB-KW"/>
</dbReference>
<evidence type="ECO:0000256" key="3">
    <source>
        <dbReference type="ARBA" id="ARBA00022692"/>
    </source>
</evidence>
<dbReference type="InterPro" id="IPR007305">
    <property type="entry name" value="Vesicle_transpt_Got1/SFT2"/>
</dbReference>
<comment type="subcellular location">
    <subcellularLocation>
        <location evidence="8">Golgi apparatus membrane</location>
        <topology evidence="8">Multi-pass membrane protein</topology>
    </subcellularLocation>
    <subcellularLocation>
        <location evidence="1">Membrane</location>
        <topology evidence="1">Multi-pass membrane protein</topology>
    </subcellularLocation>
</comment>
<name>A0A178F7G5_TRIRU</name>
<keyword evidence="2 8" id="KW-0813">Transport</keyword>
<feature type="transmembrane region" description="Helical" evidence="8">
    <location>
        <begin position="152"/>
        <end position="170"/>
    </location>
</feature>
<dbReference type="GO" id="GO:0000139">
    <property type="term" value="C:Golgi membrane"/>
    <property type="evidence" value="ECO:0007669"/>
    <property type="project" value="UniProtKB-SubCell"/>
</dbReference>
<comment type="caution">
    <text evidence="9">The sequence shown here is derived from an EMBL/GenBank/DDBJ whole genome shotgun (WGS) entry which is preliminary data.</text>
</comment>
<evidence type="ECO:0000256" key="6">
    <source>
        <dbReference type="ARBA" id="ARBA00023136"/>
    </source>
</evidence>
<keyword evidence="5 8" id="KW-1133">Transmembrane helix</keyword>
<keyword evidence="4 8" id="KW-0653">Protein transport</keyword>
<evidence type="ECO:0000313" key="10">
    <source>
        <dbReference type="Proteomes" id="UP000243015"/>
    </source>
</evidence>
<dbReference type="EMBL" id="LHPM01000008">
    <property type="protein sequence ID" value="OAL68014.1"/>
    <property type="molecule type" value="Genomic_DNA"/>
</dbReference>
<comment type="similarity">
    <text evidence="7 8">Belongs to the SFT2 family.</text>
</comment>
<feature type="transmembrane region" description="Helical" evidence="8">
    <location>
        <begin position="206"/>
        <end position="227"/>
    </location>
</feature>
<comment type="function">
    <text evidence="8">Nonessential protein required for the fusion of transport vesicles derived from the endocytic pathway with the Golgi complex.</text>
</comment>
<evidence type="ECO:0000256" key="2">
    <source>
        <dbReference type="ARBA" id="ARBA00022448"/>
    </source>
</evidence>
<proteinExistence type="inferred from homology"/>
<protein>
    <recommendedName>
        <fullName evidence="8">Protein transport protein SFT2</fullName>
    </recommendedName>
</protein>
<feature type="transmembrane region" description="Helical" evidence="8">
    <location>
        <begin position="182"/>
        <end position="200"/>
    </location>
</feature>
<evidence type="ECO:0000256" key="1">
    <source>
        <dbReference type="ARBA" id="ARBA00004141"/>
    </source>
</evidence>
<reference evidence="9 10" key="1">
    <citation type="submission" date="2016-05" db="EMBL/GenBank/DDBJ databases">
        <title>Genome sequencing of Trichophyton rubrum CMCC(F)T1i isolated from hair.</title>
        <authorList>
            <person name="Zhan P."/>
            <person name="Tao Y."/>
            <person name="Liu W."/>
        </authorList>
    </citation>
    <scope>NUCLEOTIDE SEQUENCE [LARGE SCALE GENOMIC DNA]</scope>
    <source>
        <strain evidence="10">CMCC(F)T1i</strain>
    </source>
</reference>
<organism evidence="9 10">
    <name type="scientific">Trichophyton rubrum</name>
    <name type="common">Athlete's foot fungus</name>
    <name type="synonym">Epidermophyton rubrum</name>
    <dbReference type="NCBI Taxonomy" id="5551"/>
    <lineage>
        <taxon>Eukaryota</taxon>
        <taxon>Fungi</taxon>
        <taxon>Dikarya</taxon>
        <taxon>Ascomycota</taxon>
        <taxon>Pezizomycotina</taxon>
        <taxon>Eurotiomycetes</taxon>
        <taxon>Eurotiomycetidae</taxon>
        <taxon>Onygenales</taxon>
        <taxon>Arthrodermataceae</taxon>
        <taxon>Trichophyton</taxon>
    </lineage>
</organism>
<evidence type="ECO:0000256" key="8">
    <source>
        <dbReference type="RuleBase" id="RU363111"/>
    </source>
</evidence>
<evidence type="ECO:0000256" key="7">
    <source>
        <dbReference type="ARBA" id="ARBA00025800"/>
    </source>
</evidence>
<accession>A0A178F7G5</accession>